<evidence type="ECO:0000256" key="5">
    <source>
        <dbReference type="ARBA" id="ARBA00023242"/>
    </source>
</evidence>
<sequence>MNEASAVYMTTDNWTSINSESFVAVTVHFVDSESTLSTFLLGCISFNERQPAENLNAQLRSIAEEWGIDNKIVVVVTDNAPNIVSAVKLSSWRHVPCFAHTANLTVQSSLQTISAIEKIKTIFEFFKRSSSALAKLKSTQEQMGLPSLKLIQDVPTRWNSTYYMMSRILRIKEAVISTLAIVNPELNVLTITGWDILQRAAEV</sequence>
<dbReference type="SUPFAM" id="SSF53098">
    <property type="entry name" value="Ribonuclease H-like"/>
    <property type="match status" value="1"/>
</dbReference>
<accession>A0ABQ9IFW8</accession>
<dbReference type="PANTHER" id="PTHR46481">
    <property type="entry name" value="ZINC FINGER BED DOMAIN-CONTAINING PROTEIN 4"/>
    <property type="match status" value="1"/>
</dbReference>
<evidence type="ECO:0000256" key="1">
    <source>
        <dbReference type="ARBA" id="ARBA00004123"/>
    </source>
</evidence>
<keyword evidence="7" id="KW-1185">Reference proteome</keyword>
<evidence type="ECO:0000256" key="2">
    <source>
        <dbReference type="ARBA" id="ARBA00022723"/>
    </source>
</evidence>
<name>A0ABQ9IFW8_9NEOP</name>
<comment type="subcellular location">
    <subcellularLocation>
        <location evidence="1">Nucleus</location>
    </subcellularLocation>
</comment>
<dbReference type="PANTHER" id="PTHR46481:SF10">
    <property type="entry name" value="ZINC FINGER BED DOMAIN-CONTAINING PROTEIN 39"/>
    <property type="match status" value="1"/>
</dbReference>
<keyword evidence="5" id="KW-0539">Nucleus</keyword>
<evidence type="ECO:0000313" key="6">
    <source>
        <dbReference type="EMBL" id="KAJ8895565.1"/>
    </source>
</evidence>
<protein>
    <submittedName>
        <fullName evidence="6">Uncharacterized protein</fullName>
    </submittedName>
</protein>
<evidence type="ECO:0000256" key="3">
    <source>
        <dbReference type="ARBA" id="ARBA00022771"/>
    </source>
</evidence>
<dbReference type="InterPro" id="IPR052035">
    <property type="entry name" value="ZnF_BED_domain_contain"/>
</dbReference>
<reference evidence="6 7" key="1">
    <citation type="submission" date="2023-02" db="EMBL/GenBank/DDBJ databases">
        <title>LHISI_Scaffold_Assembly.</title>
        <authorList>
            <person name="Stuart O.P."/>
            <person name="Cleave R."/>
            <person name="Magrath M.J.L."/>
            <person name="Mikheyev A.S."/>
        </authorList>
    </citation>
    <scope>NUCLEOTIDE SEQUENCE [LARGE SCALE GENOMIC DNA]</scope>
    <source>
        <strain evidence="6">Daus_M_001</strain>
        <tissue evidence="6">Leg muscle</tissue>
    </source>
</reference>
<proteinExistence type="predicted"/>
<organism evidence="6 7">
    <name type="scientific">Dryococelus australis</name>
    <dbReference type="NCBI Taxonomy" id="614101"/>
    <lineage>
        <taxon>Eukaryota</taxon>
        <taxon>Metazoa</taxon>
        <taxon>Ecdysozoa</taxon>
        <taxon>Arthropoda</taxon>
        <taxon>Hexapoda</taxon>
        <taxon>Insecta</taxon>
        <taxon>Pterygota</taxon>
        <taxon>Neoptera</taxon>
        <taxon>Polyneoptera</taxon>
        <taxon>Phasmatodea</taxon>
        <taxon>Verophasmatodea</taxon>
        <taxon>Anareolatae</taxon>
        <taxon>Phasmatidae</taxon>
        <taxon>Eurycanthinae</taxon>
        <taxon>Dryococelus</taxon>
    </lineage>
</organism>
<keyword evidence="2" id="KW-0479">Metal-binding</keyword>
<evidence type="ECO:0000313" key="7">
    <source>
        <dbReference type="Proteomes" id="UP001159363"/>
    </source>
</evidence>
<keyword evidence="4" id="KW-0862">Zinc</keyword>
<evidence type="ECO:0000256" key="4">
    <source>
        <dbReference type="ARBA" id="ARBA00022833"/>
    </source>
</evidence>
<gene>
    <name evidence="6" type="ORF">PR048_000901</name>
</gene>
<dbReference type="InterPro" id="IPR012337">
    <property type="entry name" value="RNaseH-like_sf"/>
</dbReference>
<comment type="caution">
    <text evidence="6">The sequence shown here is derived from an EMBL/GenBank/DDBJ whole genome shotgun (WGS) entry which is preliminary data.</text>
</comment>
<dbReference type="EMBL" id="JARBHB010000001">
    <property type="protein sequence ID" value="KAJ8895565.1"/>
    <property type="molecule type" value="Genomic_DNA"/>
</dbReference>
<keyword evidence="3" id="KW-0863">Zinc-finger</keyword>
<dbReference type="Proteomes" id="UP001159363">
    <property type="component" value="Chromosome 1"/>
</dbReference>